<dbReference type="InterPro" id="IPR014004">
    <property type="entry name" value="Transpt-assoc_nodulatn_dom_bac"/>
</dbReference>
<protein>
    <submittedName>
        <fullName evidence="3">Putative periplasmic or secreted lipoprotein</fullName>
    </submittedName>
</protein>
<dbReference type="PANTHER" id="PTHR34606">
    <property type="entry name" value="BON DOMAIN-CONTAINING PROTEIN"/>
    <property type="match status" value="1"/>
</dbReference>
<name>L0A265_DEIPD</name>
<dbReference type="RefSeq" id="WP_015236243.1">
    <property type="nucleotide sequence ID" value="NC_019793.1"/>
</dbReference>
<feature type="region of interest" description="Disordered" evidence="1">
    <location>
        <begin position="1"/>
        <end position="134"/>
    </location>
</feature>
<accession>L0A265</accession>
<dbReference type="Gene3D" id="3.30.1340.30">
    <property type="match status" value="1"/>
</dbReference>
<dbReference type="STRING" id="937777.Deipe_2469"/>
<organism evidence="3 4">
    <name type="scientific">Deinococcus peraridilitoris (strain DSM 19664 / LMG 22246 / CIP 109416 / KR-200)</name>
    <dbReference type="NCBI Taxonomy" id="937777"/>
    <lineage>
        <taxon>Bacteria</taxon>
        <taxon>Thermotogati</taxon>
        <taxon>Deinococcota</taxon>
        <taxon>Deinococci</taxon>
        <taxon>Deinococcales</taxon>
        <taxon>Deinococcaceae</taxon>
        <taxon>Deinococcus</taxon>
    </lineage>
</organism>
<feature type="compositionally biased region" description="Gly residues" evidence="1">
    <location>
        <begin position="149"/>
        <end position="162"/>
    </location>
</feature>
<feature type="compositionally biased region" description="Polar residues" evidence="1">
    <location>
        <begin position="376"/>
        <end position="387"/>
    </location>
</feature>
<feature type="compositionally biased region" description="Basic and acidic residues" evidence="1">
    <location>
        <begin position="59"/>
        <end position="96"/>
    </location>
</feature>
<evidence type="ECO:0000256" key="1">
    <source>
        <dbReference type="SAM" id="MobiDB-lite"/>
    </source>
</evidence>
<dbReference type="PANTHER" id="PTHR34606:SF15">
    <property type="entry name" value="BON DOMAIN-CONTAINING PROTEIN"/>
    <property type="match status" value="1"/>
</dbReference>
<evidence type="ECO:0000259" key="2">
    <source>
        <dbReference type="PROSITE" id="PS50914"/>
    </source>
</evidence>
<keyword evidence="4" id="KW-1185">Reference proteome</keyword>
<evidence type="ECO:0000313" key="3">
    <source>
        <dbReference type="EMBL" id="AFZ67941.1"/>
    </source>
</evidence>
<dbReference type="EMBL" id="CP003382">
    <property type="protein sequence ID" value="AFZ67941.1"/>
    <property type="molecule type" value="Genomic_DNA"/>
</dbReference>
<reference evidence="4" key="1">
    <citation type="submission" date="2012-03" db="EMBL/GenBank/DDBJ databases">
        <title>Complete sequence of chromosome of Deinococcus peraridilitoris DSM 19664.</title>
        <authorList>
            <person name="Lucas S."/>
            <person name="Copeland A."/>
            <person name="Lapidus A."/>
            <person name="Glavina del Rio T."/>
            <person name="Dalin E."/>
            <person name="Tice H."/>
            <person name="Bruce D."/>
            <person name="Goodwin L."/>
            <person name="Pitluck S."/>
            <person name="Peters L."/>
            <person name="Mikhailova N."/>
            <person name="Lu M."/>
            <person name="Kyrpides N."/>
            <person name="Mavromatis K."/>
            <person name="Ivanova N."/>
            <person name="Brettin T."/>
            <person name="Detter J.C."/>
            <person name="Han C."/>
            <person name="Larimer F."/>
            <person name="Land M."/>
            <person name="Hauser L."/>
            <person name="Markowitz V."/>
            <person name="Cheng J.-F."/>
            <person name="Hugenholtz P."/>
            <person name="Woyke T."/>
            <person name="Wu D."/>
            <person name="Pukall R."/>
            <person name="Steenblock K."/>
            <person name="Brambilla E."/>
            <person name="Klenk H.-P."/>
            <person name="Eisen J.A."/>
        </authorList>
    </citation>
    <scope>NUCLEOTIDE SEQUENCE [LARGE SCALE GENOMIC DNA]</scope>
    <source>
        <strain evidence="4">DSM 19664 / LMG 22246 / CIP 109416 / KR-200</strain>
    </source>
</reference>
<dbReference type="eggNOG" id="COG2823">
    <property type="taxonomic scope" value="Bacteria"/>
</dbReference>
<dbReference type="Proteomes" id="UP000010467">
    <property type="component" value="Chromosome"/>
</dbReference>
<dbReference type="Pfam" id="PF04972">
    <property type="entry name" value="BON"/>
    <property type="match status" value="1"/>
</dbReference>
<keyword evidence="3" id="KW-0449">Lipoprotein</keyword>
<proteinExistence type="predicted"/>
<feature type="domain" description="BON" evidence="2">
    <location>
        <begin position="267"/>
        <end position="335"/>
    </location>
</feature>
<dbReference type="SMART" id="SM00749">
    <property type="entry name" value="BON"/>
    <property type="match status" value="1"/>
</dbReference>
<dbReference type="HOGENOM" id="CLU_749495_0_0_0"/>
<dbReference type="PROSITE" id="PS50914">
    <property type="entry name" value="BON"/>
    <property type="match status" value="1"/>
</dbReference>
<feature type="compositionally biased region" description="Gly residues" evidence="1">
    <location>
        <begin position="170"/>
        <end position="180"/>
    </location>
</feature>
<feature type="compositionally biased region" description="Low complexity" evidence="1">
    <location>
        <begin position="388"/>
        <end position="405"/>
    </location>
</feature>
<dbReference type="KEGG" id="dpd:Deipe_2469"/>
<dbReference type="PATRIC" id="fig|937777.3.peg.2474"/>
<dbReference type="InterPro" id="IPR007055">
    <property type="entry name" value="BON_dom"/>
</dbReference>
<feature type="region of interest" description="Disordered" evidence="1">
    <location>
        <begin position="149"/>
        <end position="267"/>
    </location>
</feature>
<sequence>MTNRDDDRNMRGRYDRDDRDMDRERMRSGDDWAYRQSGGYRNADSGYGNQDRSGMGSMRHQDRRDRDSGWHDGDTSGRTDERYRNDRSYDTDRNERGSSIGNSYQRGLGGLGNHNPERQMGNQDRGGMSGLGYDGPGYGGMSAGEGYGSTGGQGYSAQGGQGRMDPQGAGRMGGREGYGGMPERNRDFDQPGMGQGVYGNRDQGYGMGESRSTYGDRDMGNLERDSYGRGSTMRSRGNFGQDQGSMGQSSMRQGQHYGRGPKNYQRSDDRIREEVSEHLTYHHDIDATDIEVQVQGGEVTLTGTVQDRRQKRLAEDIAEDIRGVRDVHNHIRVQSGMSGNGMQGGMQGSTMVVAPAHTGEVQRDDQGGLSGGSGVTPMSTTQMSGGDSTNMTTPGTTTGSNPGATIEPIHSLNSDDDKR</sequence>
<feature type="region of interest" description="Disordered" evidence="1">
    <location>
        <begin position="361"/>
        <end position="419"/>
    </location>
</feature>
<dbReference type="OrthoDB" id="8963247at2"/>
<feature type="compositionally biased region" description="Basic and acidic residues" evidence="1">
    <location>
        <begin position="1"/>
        <end position="33"/>
    </location>
</feature>
<feature type="compositionally biased region" description="Basic and acidic residues" evidence="1">
    <location>
        <begin position="214"/>
        <end position="227"/>
    </location>
</feature>
<gene>
    <name evidence="3" type="ordered locus">Deipe_2469</name>
</gene>
<dbReference type="InterPro" id="IPR051686">
    <property type="entry name" value="Lipoprotein_DolP"/>
</dbReference>
<evidence type="ECO:0000313" key="4">
    <source>
        <dbReference type="Proteomes" id="UP000010467"/>
    </source>
</evidence>
<dbReference type="AlphaFoldDB" id="L0A265"/>
<feature type="compositionally biased region" description="Polar residues" evidence="1">
    <location>
        <begin position="232"/>
        <end position="253"/>
    </location>
</feature>